<dbReference type="GO" id="GO:0019005">
    <property type="term" value="C:SCF ubiquitin ligase complex"/>
    <property type="evidence" value="ECO:0007669"/>
    <property type="project" value="TreeGrafter"/>
</dbReference>
<evidence type="ECO:0000259" key="3">
    <source>
        <dbReference type="PROSITE" id="PS51114"/>
    </source>
</evidence>
<dbReference type="PROSITE" id="PS51114">
    <property type="entry name" value="FBA"/>
    <property type="match status" value="1"/>
</dbReference>
<gene>
    <name evidence="4" type="ORF">PECUL_23A057846</name>
</gene>
<dbReference type="InterPro" id="IPR008979">
    <property type="entry name" value="Galactose-bd-like_sf"/>
</dbReference>
<dbReference type="SUPFAM" id="SSF49785">
    <property type="entry name" value="Galactose-binding domain-like"/>
    <property type="match status" value="1"/>
</dbReference>
<evidence type="ECO:0000259" key="2">
    <source>
        <dbReference type="PROSITE" id="PS50181"/>
    </source>
</evidence>
<dbReference type="PANTHER" id="PTHR12125">
    <property type="entry name" value="F-BOX ONLY PROTEIN 6-LIKE PROTEIN"/>
    <property type="match status" value="1"/>
</dbReference>
<sequence>MGQSGSTEGPSATIERVTRDFLQFRFDLEPFPDEILQKILSFLPPRELVTRCRLVSRRWKHLVDSPTLWKLKCEHERHADLLRASSLCNFFPWQRVFVKEIFWRNLIRNPCGQDGFDHWNVIHGGDGWVVENNRCPVEGAESQTCFVTSFFWCSKSQTIDLLKEGFCEHYLDVHQPPIVISDWVAGREDCGCMYEINIHLLAADRQSIKTFSNPTLQIDQWNNQIYHQVSHVFENYGPGVRFVQFSHKGKDTLFWKGWYGARITNTSVTVRCNVNENQRVAC</sequence>
<dbReference type="InterPro" id="IPR001810">
    <property type="entry name" value="F-box_dom"/>
</dbReference>
<dbReference type="Proteomes" id="UP001295444">
    <property type="component" value="Chromosome 09"/>
</dbReference>
<dbReference type="PANTHER" id="PTHR12125:SF9">
    <property type="entry name" value="F-BOX ONLY PROTEIN 27"/>
    <property type="match status" value="1"/>
</dbReference>
<feature type="domain" description="F-box" evidence="2">
    <location>
        <begin position="25"/>
        <end position="72"/>
    </location>
</feature>
<reference evidence="4" key="1">
    <citation type="submission" date="2022-03" db="EMBL/GenBank/DDBJ databases">
        <authorList>
            <person name="Alioto T."/>
            <person name="Alioto T."/>
            <person name="Gomez Garrido J."/>
        </authorList>
    </citation>
    <scope>NUCLEOTIDE SEQUENCE</scope>
</reference>
<dbReference type="GO" id="GO:0005737">
    <property type="term" value="C:cytoplasm"/>
    <property type="evidence" value="ECO:0007669"/>
    <property type="project" value="TreeGrafter"/>
</dbReference>
<accession>A0AAD1WM16</accession>
<dbReference type="GO" id="GO:0036503">
    <property type="term" value="P:ERAD pathway"/>
    <property type="evidence" value="ECO:0007669"/>
    <property type="project" value="TreeGrafter"/>
</dbReference>
<dbReference type="PROSITE" id="PS50181">
    <property type="entry name" value="FBOX"/>
    <property type="match status" value="1"/>
</dbReference>
<dbReference type="GO" id="GO:0031146">
    <property type="term" value="P:SCF-dependent proteasomal ubiquitin-dependent protein catabolic process"/>
    <property type="evidence" value="ECO:0007669"/>
    <property type="project" value="TreeGrafter"/>
</dbReference>
<name>A0AAD1WM16_PELCU</name>
<protein>
    <submittedName>
        <fullName evidence="4">F-box only 17-like</fullName>
    </submittedName>
</protein>
<dbReference type="EMBL" id="OW240920">
    <property type="protein sequence ID" value="CAH2314155.1"/>
    <property type="molecule type" value="Genomic_DNA"/>
</dbReference>
<dbReference type="SMART" id="SM01198">
    <property type="entry name" value="FBA"/>
    <property type="match status" value="1"/>
</dbReference>
<organism evidence="4 5">
    <name type="scientific">Pelobates cultripes</name>
    <name type="common">Western spadefoot toad</name>
    <dbReference type="NCBI Taxonomy" id="61616"/>
    <lineage>
        <taxon>Eukaryota</taxon>
        <taxon>Metazoa</taxon>
        <taxon>Chordata</taxon>
        <taxon>Craniata</taxon>
        <taxon>Vertebrata</taxon>
        <taxon>Euteleostomi</taxon>
        <taxon>Amphibia</taxon>
        <taxon>Batrachia</taxon>
        <taxon>Anura</taxon>
        <taxon>Pelobatoidea</taxon>
        <taxon>Pelobatidae</taxon>
        <taxon>Pelobates</taxon>
    </lineage>
</organism>
<dbReference type="InterPro" id="IPR039752">
    <property type="entry name" value="F-box_only"/>
</dbReference>
<keyword evidence="1" id="KW-0833">Ubl conjugation pathway</keyword>
<evidence type="ECO:0000256" key="1">
    <source>
        <dbReference type="ARBA" id="ARBA00022786"/>
    </source>
</evidence>
<dbReference type="Pfam" id="PF04300">
    <property type="entry name" value="FBA"/>
    <property type="match status" value="1"/>
</dbReference>
<dbReference type="AlphaFoldDB" id="A0AAD1WM16"/>
<dbReference type="InterPro" id="IPR036047">
    <property type="entry name" value="F-box-like_dom_sf"/>
</dbReference>
<dbReference type="GO" id="GO:0061630">
    <property type="term" value="F:ubiquitin protein ligase activity"/>
    <property type="evidence" value="ECO:0007669"/>
    <property type="project" value="TreeGrafter"/>
</dbReference>
<dbReference type="Gene3D" id="2.60.120.260">
    <property type="entry name" value="Galactose-binding domain-like"/>
    <property type="match status" value="1"/>
</dbReference>
<dbReference type="SUPFAM" id="SSF81383">
    <property type="entry name" value="F-box domain"/>
    <property type="match status" value="1"/>
</dbReference>
<evidence type="ECO:0000313" key="5">
    <source>
        <dbReference type="Proteomes" id="UP001295444"/>
    </source>
</evidence>
<proteinExistence type="predicted"/>
<dbReference type="Pfam" id="PF12937">
    <property type="entry name" value="F-box-like"/>
    <property type="match status" value="1"/>
</dbReference>
<dbReference type="Gene3D" id="1.20.1280.50">
    <property type="match status" value="1"/>
</dbReference>
<dbReference type="FunFam" id="1.20.1280.50:FF:000002">
    <property type="entry name" value="F-box only protein 44"/>
    <property type="match status" value="1"/>
</dbReference>
<evidence type="ECO:0000313" key="4">
    <source>
        <dbReference type="EMBL" id="CAH2314155.1"/>
    </source>
</evidence>
<feature type="domain" description="FBA" evidence="3">
    <location>
        <begin position="90"/>
        <end position="272"/>
    </location>
</feature>
<dbReference type="GO" id="GO:0006516">
    <property type="term" value="P:glycoprotein catabolic process"/>
    <property type="evidence" value="ECO:0007669"/>
    <property type="project" value="TreeGrafter"/>
</dbReference>
<dbReference type="InterPro" id="IPR007397">
    <property type="entry name" value="F-box-assoc_dom"/>
</dbReference>
<keyword evidence="5" id="KW-1185">Reference proteome</keyword>
<dbReference type="FunFam" id="2.60.120.260:FF:000012">
    <property type="entry name" value="F-box only protein 2"/>
    <property type="match status" value="1"/>
</dbReference>
<dbReference type="SMART" id="SM00256">
    <property type="entry name" value="FBOX"/>
    <property type="match status" value="1"/>
</dbReference>